<dbReference type="SUPFAM" id="SSF52490">
    <property type="entry name" value="Tubulin nucleotide-binding domain-like"/>
    <property type="match status" value="1"/>
</dbReference>
<accession>A0A368F587</accession>
<dbReference type="Gene3D" id="3.40.50.1440">
    <property type="entry name" value="Tubulin/FtsZ, GTPase domain"/>
    <property type="match status" value="1"/>
</dbReference>
<dbReference type="OrthoDB" id="1662883at2759"/>
<comment type="caution">
    <text evidence="1">The sequence shown here is derived from an EMBL/GenBank/DDBJ whole genome shotgun (WGS) entry which is preliminary data.</text>
</comment>
<protein>
    <recommendedName>
        <fullName evidence="3">Tubulin/FtsZ GTPase domain-containing protein</fullName>
    </recommendedName>
</protein>
<keyword evidence="2" id="KW-1185">Reference proteome</keyword>
<dbReference type="AlphaFoldDB" id="A0A368F587"/>
<dbReference type="InterPro" id="IPR036525">
    <property type="entry name" value="Tubulin/FtsZ_GTPase_sf"/>
</dbReference>
<organism evidence="1 2">
    <name type="scientific">Ancylostoma caninum</name>
    <name type="common">Dog hookworm</name>
    <dbReference type="NCBI Taxonomy" id="29170"/>
    <lineage>
        <taxon>Eukaryota</taxon>
        <taxon>Metazoa</taxon>
        <taxon>Ecdysozoa</taxon>
        <taxon>Nematoda</taxon>
        <taxon>Chromadorea</taxon>
        <taxon>Rhabditida</taxon>
        <taxon>Rhabditina</taxon>
        <taxon>Rhabditomorpha</taxon>
        <taxon>Strongyloidea</taxon>
        <taxon>Ancylostomatidae</taxon>
        <taxon>Ancylostomatinae</taxon>
        <taxon>Ancylostoma</taxon>
    </lineage>
</organism>
<sequence length="54" mass="6161">MIDFDYDDQEAFNTFFAETAGGKHVPRCLFVDLEPTVVGMLLEKTQHGMLQQIL</sequence>
<name>A0A368F587_ANCCA</name>
<dbReference type="EMBL" id="JOJR01004519">
    <property type="protein sequence ID" value="RCN27266.1"/>
    <property type="molecule type" value="Genomic_DNA"/>
</dbReference>
<dbReference type="Proteomes" id="UP000252519">
    <property type="component" value="Unassembled WGS sequence"/>
</dbReference>
<reference evidence="1 2" key="1">
    <citation type="submission" date="2014-10" db="EMBL/GenBank/DDBJ databases">
        <title>Draft genome of the hookworm Ancylostoma caninum.</title>
        <authorList>
            <person name="Mitreva M."/>
        </authorList>
    </citation>
    <scope>NUCLEOTIDE SEQUENCE [LARGE SCALE GENOMIC DNA]</scope>
    <source>
        <strain evidence="1 2">Baltimore</strain>
    </source>
</reference>
<dbReference type="STRING" id="29170.A0A368F587"/>
<proteinExistence type="predicted"/>
<evidence type="ECO:0000313" key="1">
    <source>
        <dbReference type="EMBL" id="RCN27266.1"/>
    </source>
</evidence>
<evidence type="ECO:0000313" key="2">
    <source>
        <dbReference type="Proteomes" id="UP000252519"/>
    </source>
</evidence>
<evidence type="ECO:0008006" key="3">
    <source>
        <dbReference type="Google" id="ProtNLM"/>
    </source>
</evidence>
<gene>
    <name evidence="1" type="ORF">ANCCAN_27001</name>
</gene>